<reference evidence="6" key="1">
    <citation type="journal article" date="2020" name="J Insects Food Feed">
        <title>The yellow mealworm (Tenebrio molitor) genome: a resource for the emerging insects as food and feed industry.</title>
        <authorList>
            <person name="Eriksson T."/>
            <person name="Andere A."/>
            <person name="Kelstrup H."/>
            <person name="Emery V."/>
            <person name="Picard C."/>
        </authorList>
    </citation>
    <scope>NUCLEOTIDE SEQUENCE</scope>
    <source>
        <strain evidence="6">Stoneville</strain>
        <tissue evidence="6">Whole head</tissue>
    </source>
</reference>
<dbReference type="PANTHER" id="PTHR11610:SF173">
    <property type="entry name" value="LIPASE DOMAIN-CONTAINING PROTEIN-RELATED"/>
    <property type="match status" value="1"/>
</dbReference>
<comment type="similarity">
    <text evidence="2 4">Belongs to the AB hydrolase superfamily. Lipase family.</text>
</comment>
<name>A0A8J6HSI9_TENMO</name>
<dbReference type="InterPro" id="IPR000734">
    <property type="entry name" value="TAG_lipase"/>
</dbReference>
<proteinExistence type="inferred from homology"/>
<dbReference type="GO" id="GO:0005615">
    <property type="term" value="C:extracellular space"/>
    <property type="evidence" value="ECO:0007669"/>
    <property type="project" value="TreeGrafter"/>
</dbReference>
<comment type="subcellular location">
    <subcellularLocation>
        <location evidence="1">Secreted</location>
    </subcellularLocation>
</comment>
<evidence type="ECO:0000313" key="6">
    <source>
        <dbReference type="EMBL" id="KAH0819960.1"/>
    </source>
</evidence>
<evidence type="ECO:0000256" key="4">
    <source>
        <dbReference type="RuleBase" id="RU004262"/>
    </source>
</evidence>
<sequence length="298" mass="33624">MKVYLSNEPSFVKDIKMIGSILKFRTLSCFLLLLSSLSCIKGVEEPTFRYVTAYNKEGQLMRTEDIEKTSVNVLKPIIFIINGLDKGAAKSDAWYKDLMEEYLERQVHNVFLVDWKFDSKSHASNQTQSTGFFVGEFIRVIFNKTGESYLDIHLVGVLAGSRVAAVAGKRVLELTGRKVNRITALDPTYYLINDENAKIDIGDANFVDVVHSDLSKFGKFPEEGHVRFYLDDEECRKDFTELIATKLFASSINSDKFKGVKCGSVEDFKKGKCEKNESVVFGENVDKSARGDYFVAVC</sequence>
<feature type="domain" description="Lipase" evidence="5">
    <location>
        <begin position="59"/>
        <end position="229"/>
    </location>
</feature>
<gene>
    <name evidence="6" type="ORF">GEV33_002832</name>
</gene>
<dbReference type="InterPro" id="IPR013818">
    <property type="entry name" value="Lipase"/>
</dbReference>
<evidence type="ECO:0000256" key="3">
    <source>
        <dbReference type="ARBA" id="ARBA00022525"/>
    </source>
</evidence>
<dbReference type="AlphaFoldDB" id="A0A8J6HSI9"/>
<evidence type="ECO:0000259" key="5">
    <source>
        <dbReference type="Pfam" id="PF00151"/>
    </source>
</evidence>
<reference evidence="6" key="2">
    <citation type="submission" date="2021-08" db="EMBL/GenBank/DDBJ databases">
        <authorList>
            <person name="Eriksson T."/>
        </authorList>
    </citation>
    <scope>NUCLEOTIDE SEQUENCE</scope>
    <source>
        <strain evidence="6">Stoneville</strain>
        <tissue evidence="6">Whole head</tissue>
    </source>
</reference>
<dbReference type="GO" id="GO:0016042">
    <property type="term" value="P:lipid catabolic process"/>
    <property type="evidence" value="ECO:0007669"/>
    <property type="project" value="TreeGrafter"/>
</dbReference>
<dbReference type="Proteomes" id="UP000719412">
    <property type="component" value="Unassembled WGS sequence"/>
</dbReference>
<evidence type="ECO:0000256" key="1">
    <source>
        <dbReference type="ARBA" id="ARBA00004613"/>
    </source>
</evidence>
<dbReference type="GO" id="GO:0016298">
    <property type="term" value="F:lipase activity"/>
    <property type="evidence" value="ECO:0007669"/>
    <property type="project" value="InterPro"/>
</dbReference>
<dbReference type="SUPFAM" id="SSF53474">
    <property type="entry name" value="alpha/beta-Hydrolases"/>
    <property type="match status" value="1"/>
</dbReference>
<dbReference type="InterPro" id="IPR029058">
    <property type="entry name" value="AB_hydrolase_fold"/>
</dbReference>
<keyword evidence="7" id="KW-1185">Reference proteome</keyword>
<accession>A0A8J6HSI9</accession>
<evidence type="ECO:0000313" key="7">
    <source>
        <dbReference type="Proteomes" id="UP000719412"/>
    </source>
</evidence>
<keyword evidence="3" id="KW-0964">Secreted</keyword>
<dbReference type="PANTHER" id="PTHR11610">
    <property type="entry name" value="LIPASE"/>
    <property type="match status" value="1"/>
</dbReference>
<dbReference type="Pfam" id="PF00151">
    <property type="entry name" value="Lipase"/>
    <property type="match status" value="1"/>
</dbReference>
<evidence type="ECO:0000256" key="2">
    <source>
        <dbReference type="ARBA" id="ARBA00010701"/>
    </source>
</evidence>
<organism evidence="6 7">
    <name type="scientific">Tenebrio molitor</name>
    <name type="common">Yellow mealworm beetle</name>
    <dbReference type="NCBI Taxonomy" id="7067"/>
    <lineage>
        <taxon>Eukaryota</taxon>
        <taxon>Metazoa</taxon>
        <taxon>Ecdysozoa</taxon>
        <taxon>Arthropoda</taxon>
        <taxon>Hexapoda</taxon>
        <taxon>Insecta</taxon>
        <taxon>Pterygota</taxon>
        <taxon>Neoptera</taxon>
        <taxon>Endopterygota</taxon>
        <taxon>Coleoptera</taxon>
        <taxon>Polyphaga</taxon>
        <taxon>Cucujiformia</taxon>
        <taxon>Tenebrionidae</taxon>
        <taxon>Tenebrio</taxon>
    </lineage>
</organism>
<dbReference type="GO" id="GO:0017171">
    <property type="term" value="F:serine hydrolase activity"/>
    <property type="evidence" value="ECO:0007669"/>
    <property type="project" value="TreeGrafter"/>
</dbReference>
<dbReference type="Gene3D" id="3.40.50.1820">
    <property type="entry name" value="alpha/beta hydrolase"/>
    <property type="match status" value="1"/>
</dbReference>
<dbReference type="EMBL" id="JABDTM020013185">
    <property type="protein sequence ID" value="KAH0819960.1"/>
    <property type="molecule type" value="Genomic_DNA"/>
</dbReference>
<protein>
    <recommendedName>
        <fullName evidence="5">Lipase domain-containing protein</fullName>
    </recommendedName>
</protein>
<comment type="caution">
    <text evidence="6">The sequence shown here is derived from an EMBL/GenBank/DDBJ whole genome shotgun (WGS) entry which is preliminary data.</text>
</comment>